<dbReference type="InterPro" id="IPR011990">
    <property type="entry name" value="TPR-like_helical_dom_sf"/>
</dbReference>
<dbReference type="SMART" id="SM01043">
    <property type="entry name" value="BTAD"/>
    <property type="match status" value="1"/>
</dbReference>
<dbReference type="Pfam" id="PF03704">
    <property type="entry name" value="BTAD"/>
    <property type="match status" value="1"/>
</dbReference>
<dbReference type="InterPro" id="IPR027417">
    <property type="entry name" value="P-loop_NTPase"/>
</dbReference>
<dbReference type="InterPro" id="IPR051677">
    <property type="entry name" value="AfsR-DnrI-RedD_regulator"/>
</dbReference>
<accession>A0A225NJD7</accession>
<gene>
    <name evidence="2" type="ORF">ATO3_23135</name>
</gene>
<dbReference type="AlphaFoldDB" id="A0A225NJD7"/>
<dbReference type="InterPro" id="IPR036388">
    <property type="entry name" value="WH-like_DNA-bd_sf"/>
</dbReference>
<dbReference type="SUPFAM" id="SSF48452">
    <property type="entry name" value="TPR-like"/>
    <property type="match status" value="2"/>
</dbReference>
<dbReference type="Gene3D" id="1.10.10.10">
    <property type="entry name" value="Winged helix-like DNA-binding domain superfamily/Winged helix DNA-binding domain"/>
    <property type="match status" value="1"/>
</dbReference>
<dbReference type="InterPro" id="IPR041664">
    <property type="entry name" value="AAA_16"/>
</dbReference>
<name>A0A225NJD7_9RHOB</name>
<reference evidence="2 3" key="1">
    <citation type="submission" date="2013-04" db="EMBL/GenBank/DDBJ databases">
        <title>Oceanicola sp. 22II1-22F33 Genome Sequencing.</title>
        <authorList>
            <person name="Lai Q."/>
            <person name="Li G."/>
            <person name="Shao Z."/>
        </authorList>
    </citation>
    <scope>NUCLEOTIDE SEQUENCE [LARGE SCALE GENOMIC DNA]</scope>
    <source>
        <strain evidence="2 3">22II1-22F33</strain>
    </source>
</reference>
<evidence type="ECO:0000313" key="3">
    <source>
        <dbReference type="Proteomes" id="UP000215377"/>
    </source>
</evidence>
<dbReference type="RefSeq" id="WP_088652282.1">
    <property type="nucleotide sequence ID" value="NZ_AQQR01000018.1"/>
</dbReference>
<dbReference type="OrthoDB" id="341967at2"/>
<dbReference type="PANTHER" id="PTHR35807">
    <property type="entry name" value="TRANSCRIPTIONAL REGULATOR REDD-RELATED"/>
    <property type="match status" value="1"/>
</dbReference>
<keyword evidence="3" id="KW-1185">Reference proteome</keyword>
<evidence type="ECO:0000313" key="2">
    <source>
        <dbReference type="EMBL" id="OWU69007.1"/>
    </source>
</evidence>
<evidence type="ECO:0000259" key="1">
    <source>
        <dbReference type="SMART" id="SM01043"/>
    </source>
</evidence>
<dbReference type="InterPro" id="IPR005158">
    <property type="entry name" value="BTAD"/>
</dbReference>
<dbReference type="Gene3D" id="1.25.40.10">
    <property type="entry name" value="Tetratricopeptide repeat domain"/>
    <property type="match status" value="3"/>
</dbReference>
<proteinExistence type="predicted"/>
<dbReference type="SUPFAM" id="SSF52540">
    <property type="entry name" value="P-loop containing nucleoside triphosphate hydrolases"/>
    <property type="match status" value="1"/>
</dbReference>
<dbReference type="Proteomes" id="UP000215377">
    <property type="component" value="Unassembled WGS sequence"/>
</dbReference>
<dbReference type="Pfam" id="PF13191">
    <property type="entry name" value="AAA_16"/>
    <property type="match status" value="1"/>
</dbReference>
<dbReference type="EMBL" id="AQQR01000018">
    <property type="protein sequence ID" value="OWU69007.1"/>
    <property type="molecule type" value="Genomic_DNA"/>
</dbReference>
<feature type="domain" description="Bacterial transcriptional activator" evidence="1">
    <location>
        <begin position="99"/>
        <end position="235"/>
    </location>
</feature>
<sequence>MRENGEFWLEALGGLALARGGAEVPLSARKARVLLGLLAAARRRTLPRARAAALLWEASDAAQARISLRQALAQIRRAGGAGWIEGDGDVLRLCGAVRTDLDAFSDALARNDPAEAARLYRGPFLDGLEAGDATGTDLGQAIHAERARLAGLARDAVMRSLDRAGEGPEAVPLAHQLLALDPLNEAAHRRLMQIDAARGMKGAALARFEALETALRRDLDVAPEAETRALHDRIRRGAPTVPPVAAVHVKQPAGTPPGDAYLLLGFETGREPAAKAFGDAAVAEGGRPDAAGPGELAFVFENIALRDVAQRALRLADVAGAGLSLGLVPAAGDGETPAQALVRARRIAAMAEGGEVLLATELASRLGLAAEPGARAVPLRPDAIRLRPAPPIIGREAELAQIDAAIAAAQGGNTSLAIHLSGEAGIGKSRLATEIRARCAAVGMVTTSAGFEAFSPGSHHIAQRLVAGLSVGPVPDPEAGPMERAVWSWLTGPDVGPEVELRMSALGPEEQRRRILDVLSDTLHRASAERGLLIVIEDCHWRPVGSGALILELLNRLAESPVVLLMTERPHPGSLDHRLAVRAQTGLTRIALAPLPETAARDLVRAFAPDFAAPEKAIAHARGHPLFLLRLLESGWREGALPTTVTELVQEQIERLPEAERAALRRAAILGAAFDPGDAAAVFPESVRLRPSGDLLHETEAGLAFGHDLVHRAIYETISPATREAWHARAAAHFRGRDPILWADHALQAADDAEAGHAACAATNAMFAARRFSAAYIYLEAGLARDGDPEASAELYSCRAGIRRVRGDMAGALEDYRTAHARAIRDETRAAMLCRQALVLHRLGRGEEADRALDAAEQIADAIGLTGRGRAEIHEQRGNRAFVRGDQAACMAHHRAALAAAEATGDPRGIARGHGGIGDAAYAAGHFVTACRHFGEAIDTAERAGLGLVREEYLFMRAFSQFFAAPGPYAHLLADIAVDSAIQCGAARTEMLAREIRAEMRLADGDVAGLEEDMAAVEALVAVQGESRFSRDVETLQAFLALRRGDLGAARARLAPLRPGAEEDAYVGGTILGLAVLCAADRAERDAALAAGLACIVRGSLSHSVIWFHACVLERAMQDGDRALAERHAAAMRALAAEEPCELATLYARAAELAFRPKLAQERAAHGAALRAARLSDIAEVMEKVAGRVPG</sequence>
<protein>
    <recommendedName>
        <fullName evidence="1">Bacterial transcriptional activator domain-containing protein</fullName>
    </recommendedName>
</protein>
<organism evidence="2 3">
    <name type="scientific">Marinibacterium profundimaris</name>
    <dbReference type="NCBI Taxonomy" id="1679460"/>
    <lineage>
        <taxon>Bacteria</taxon>
        <taxon>Pseudomonadati</taxon>
        <taxon>Pseudomonadota</taxon>
        <taxon>Alphaproteobacteria</taxon>
        <taxon>Rhodobacterales</taxon>
        <taxon>Paracoccaceae</taxon>
        <taxon>Marinibacterium</taxon>
    </lineage>
</organism>
<comment type="caution">
    <text evidence="2">The sequence shown here is derived from an EMBL/GenBank/DDBJ whole genome shotgun (WGS) entry which is preliminary data.</text>
</comment>